<dbReference type="GeneID" id="101166230"/>
<keyword evidence="5 9" id="KW-0479">Metal-binding</keyword>
<comment type="catalytic activity">
    <reaction evidence="1 9">
        <text>S-ubiquitinyl-[E2 ubiquitin-conjugating enzyme]-L-cysteine + [acceptor protein]-L-lysine = [E2 ubiquitin-conjugating enzyme]-L-cysteine + N(6)-ubiquitinyl-[acceptor protein]-L-lysine.</text>
        <dbReference type="EC" id="2.3.2.27"/>
    </reaction>
</comment>
<keyword evidence="4 9" id="KW-0808">Transferase</keyword>
<feature type="region of interest" description="Disordered" evidence="10">
    <location>
        <begin position="259"/>
        <end position="283"/>
    </location>
</feature>
<dbReference type="AlphaFoldDB" id="A0A3B3HSV3"/>
<dbReference type="GO" id="GO:0005737">
    <property type="term" value="C:cytoplasm"/>
    <property type="evidence" value="ECO:0007669"/>
    <property type="project" value="UniProtKB-SubCell"/>
</dbReference>
<dbReference type="InterPro" id="IPR039398">
    <property type="entry name" value="Deltex_fam"/>
</dbReference>
<reference evidence="12" key="2">
    <citation type="submission" date="2025-08" db="UniProtKB">
        <authorList>
            <consortium name="Ensembl"/>
        </authorList>
    </citation>
    <scope>IDENTIFICATION</scope>
    <source>
        <strain evidence="12">Hd-rR</strain>
    </source>
</reference>
<comment type="subcellular location">
    <subcellularLocation>
        <location evidence="9">Cytoplasm</location>
    </subcellularLocation>
</comment>
<comment type="similarity">
    <text evidence="3 9">Belongs to the Deltex family.</text>
</comment>
<dbReference type="PROSITE" id="PS50089">
    <property type="entry name" value="ZF_RING_2"/>
    <property type="match status" value="1"/>
</dbReference>
<dbReference type="InterPro" id="IPR017907">
    <property type="entry name" value="Znf_RING_CS"/>
</dbReference>
<evidence type="ECO:0000256" key="3">
    <source>
        <dbReference type="ARBA" id="ARBA00009413"/>
    </source>
</evidence>
<dbReference type="InterPro" id="IPR001841">
    <property type="entry name" value="Znf_RING"/>
</dbReference>
<dbReference type="GO" id="GO:0007219">
    <property type="term" value="P:Notch signaling pathway"/>
    <property type="evidence" value="ECO:0000318"/>
    <property type="project" value="GO_Central"/>
</dbReference>
<keyword evidence="9" id="KW-0963">Cytoplasm</keyword>
<evidence type="ECO:0000313" key="12">
    <source>
        <dbReference type="Ensembl" id="ENSORLP00000034726.1"/>
    </source>
</evidence>
<name>A0A3B3HSV3_ORYLA</name>
<dbReference type="OrthoDB" id="527344at2759"/>
<dbReference type="SUPFAM" id="SSF57850">
    <property type="entry name" value="RING/U-box"/>
    <property type="match status" value="1"/>
</dbReference>
<protein>
    <recommendedName>
        <fullName evidence="9">E3 ubiquitin-protein ligase</fullName>
        <ecNumber evidence="9">2.3.2.27</ecNumber>
    </recommendedName>
</protein>
<accession>A0A3B3HSV3</accession>
<dbReference type="InterPro" id="IPR039396">
    <property type="entry name" value="Deltex_C"/>
</dbReference>
<dbReference type="EC" id="2.3.2.27" evidence="9"/>
<evidence type="ECO:0000256" key="9">
    <source>
        <dbReference type="RuleBase" id="RU367105"/>
    </source>
</evidence>
<dbReference type="Bgee" id="ENSORLG00000022987">
    <property type="expression patterns" value="Expressed in liver and 14 other cell types or tissues"/>
</dbReference>
<dbReference type="UniPathway" id="UPA00143"/>
<evidence type="ECO:0000256" key="4">
    <source>
        <dbReference type="ARBA" id="ARBA00022679"/>
    </source>
</evidence>
<organism evidence="12 13">
    <name type="scientific">Oryzias latipes</name>
    <name type="common">Japanese rice fish</name>
    <name type="synonym">Japanese killifish</name>
    <dbReference type="NCBI Taxonomy" id="8090"/>
    <lineage>
        <taxon>Eukaryota</taxon>
        <taxon>Metazoa</taxon>
        <taxon>Chordata</taxon>
        <taxon>Craniata</taxon>
        <taxon>Vertebrata</taxon>
        <taxon>Euteleostomi</taxon>
        <taxon>Actinopterygii</taxon>
        <taxon>Neopterygii</taxon>
        <taxon>Teleostei</taxon>
        <taxon>Neoteleostei</taxon>
        <taxon>Acanthomorphata</taxon>
        <taxon>Ovalentaria</taxon>
        <taxon>Atherinomorphae</taxon>
        <taxon>Beloniformes</taxon>
        <taxon>Adrianichthyidae</taxon>
        <taxon>Oryziinae</taxon>
        <taxon>Oryzias</taxon>
    </lineage>
</organism>
<dbReference type="PANTHER" id="PTHR12622">
    <property type="entry name" value="DELTEX-RELATED"/>
    <property type="match status" value="1"/>
</dbReference>
<dbReference type="SMART" id="SM00184">
    <property type="entry name" value="RING"/>
    <property type="match status" value="1"/>
</dbReference>
<dbReference type="InParanoid" id="A0A3B3HSV3"/>
<dbReference type="CDD" id="cd09633">
    <property type="entry name" value="Deltex_C"/>
    <property type="match status" value="1"/>
</dbReference>
<evidence type="ECO:0000256" key="7">
    <source>
        <dbReference type="ARBA" id="ARBA00022833"/>
    </source>
</evidence>
<evidence type="ECO:0000256" key="8">
    <source>
        <dbReference type="PROSITE-ProRule" id="PRU00175"/>
    </source>
</evidence>
<dbReference type="GO" id="GO:0061630">
    <property type="term" value="F:ubiquitin protein ligase activity"/>
    <property type="evidence" value="ECO:0000318"/>
    <property type="project" value="GO_Central"/>
</dbReference>
<evidence type="ECO:0000256" key="6">
    <source>
        <dbReference type="ARBA" id="ARBA00022771"/>
    </source>
</evidence>
<dbReference type="PROSITE" id="PS00518">
    <property type="entry name" value="ZF_RING_1"/>
    <property type="match status" value="1"/>
</dbReference>
<dbReference type="FunCoup" id="A0A3B3HSV3">
    <property type="interactions" value="54"/>
</dbReference>
<dbReference type="GeneTree" id="ENSGT00940000154578"/>
<dbReference type="Ensembl" id="ENSORLT00000028815.1">
    <property type="protein sequence ID" value="ENSORLP00000034726.1"/>
    <property type="gene ID" value="ENSORLG00000022987.1"/>
</dbReference>
<dbReference type="Pfam" id="PF18102">
    <property type="entry name" value="DTC"/>
    <property type="match status" value="1"/>
</dbReference>
<evidence type="ECO:0000313" key="13">
    <source>
        <dbReference type="Proteomes" id="UP000001038"/>
    </source>
</evidence>
<dbReference type="Proteomes" id="UP000001038">
    <property type="component" value="Chromosome 9"/>
</dbReference>
<sequence length="471" mass="53822">MAYKTRTTEPEPHEPSGVEITDIHLTVPQSLLKDPKPPRIRILKKGDAFCVVTGTFKDLEKLVEKHYLPESPQKLVEKHYPLKSPQKLVEKHYLAESPQKLVEKHYPLKSPQKLVEKHYPLKSPQKLVEKNDLPETPPVVVRLIVLEYVESKCKEKLERILGENFDLKTGPERNGTTQVMFKHLQGSAVSSWEQNFVRQRFITFYQRTASDLKRMNLDLGSRDLSELKQRFPLLLFKKTKPVTVIGPYSHVAKLDKFLHPSPRSRRGSEPVPASGRLSNSSPRQRSEEMCPICMEPMAAKDTEQLRCKHSFCKDCLKQAFSYKKVCPVCGELYGVLKGTQPDGGYMDISKDPIPLQGYEKYKTIVIKYYIPDGIQKEEHPNPGQPYQGVSRTAYLPDSPEGQAILKLLQRAFDQRLIFTIGRSTTSGRSNVVTWNDIHHKTSKHGGPSHYGYPDPAYLSRVREELKVKGIK</sequence>
<reference evidence="12 13" key="1">
    <citation type="journal article" date="2007" name="Nature">
        <title>The medaka draft genome and insights into vertebrate genome evolution.</title>
        <authorList>
            <person name="Kasahara M."/>
            <person name="Naruse K."/>
            <person name="Sasaki S."/>
            <person name="Nakatani Y."/>
            <person name="Qu W."/>
            <person name="Ahsan B."/>
            <person name="Yamada T."/>
            <person name="Nagayasu Y."/>
            <person name="Doi K."/>
            <person name="Kasai Y."/>
            <person name="Jindo T."/>
            <person name="Kobayashi D."/>
            <person name="Shimada A."/>
            <person name="Toyoda A."/>
            <person name="Kuroki Y."/>
            <person name="Fujiyama A."/>
            <person name="Sasaki T."/>
            <person name="Shimizu A."/>
            <person name="Asakawa S."/>
            <person name="Shimizu N."/>
            <person name="Hashimoto S."/>
            <person name="Yang J."/>
            <person name="Lee Y."/>
            <person name="Matsushima K."/>
            <person name="Sugano S."/>
            <person name="Sakaizumi M."/>
            <person name="Narita T."/>
            <person name="Ohishi K."/>
            <person name="Haga S."/>
            <person name="Ohta F."/>
            <person name="Nomoto H."/>
            <person name="Nogata K."/>
            <person name="Morishita T."/>
            <person name="Endo T."/>
            <person name="Shin-I T."/>
            <person name="Takeda H."/>
            <person name="Morishita S."/>
            <person name="Kohara Y."/>
        </authorList>
    </citation>
    <scope>NUCLEOTIDE SEQUENCE [LARGE SCALE GENOMIC DNA]</scope>
    <source>
        <strain evidence="12 13">Hd-rR</strain>
    </source>
</reference>
<dbReference type="STRING" id="8090.ENSORLP00000034726"/>
<reference evidence="12" key="3">
    <citation type="submission" date="2025-09" db="UniProtKB">
        <authorList>
            <consortium name="Ensembl"/>
        </authorList>
    </citation>
    <scope>IDENTIFICATION</scope>
    <source>
        <strain evidence="12">Hd-rR</strain>
    </source>
</reference>
<keyword evidence="7 9" id="KW-0862">Zinc</keyword>
<dbReference type="InterPro" id="IPR039399">
    <property type="entry name" value="Deltex_C_sf"/>
</dbReference>
<dbReference type="GO" id="GO:0005654">
    <property type="term" value="C:nucleoplasm"/>
    <property type="evidence" value="ECO:0000318"/>
    <property type="project" value="GO_Central"/>
</dbReference>
<proteinExistence type="inferred from homology"/>
<dbReference type="Gene3D" id="3.30.390.130">
    <property type="match status" value="1"/>
</dbReference>
<evidence type="ECO:0000256" key="5">
    <source>
        <dbReference type="ARBA" id="ARBA00022723"/>
    </source>
</evidence>
<evidence type="ECO:0000256" key="10">
    <source>
        <dbReference type="SAM" id="MobiDB-lite"/>
    </source>
</evidence>
<dbReference type="KEGG" id="ola:101166230"/>
<keyword evidence="13" id="KW-1185">Reference proteome</keyword>
<keyword evidence="6 8" id="KW-0863">Zinc-finger</keyword>
<gene>
    <name evidence="12" type="primary">si:dkey-3h3.3</name>
</gene>
<dbReference type="Pfam" id="PF13639">
    <property type="entry name" value="zf-RING_2"/>
    <property type="match status" value="1"/>
</dbReference>
<dbReference type="GO" id="GO:0008270">
    <property type="term" value="F:zinc ion binding"/>
    <property type="evidence" value="ECO:0007669"/>
    <property type="project" value="UniProtKB-KW"/>
</dbReference>
<comment type="pathway">
    <text evidence="2 9">Protein modification; protein ubiquitination.</text>
</comment>
<evidence type="ECO:0000256" key="1">
    <source>
        <dbReference type="ARBA" id="ARBA00000900"/>
    </source>
</evidence>
<dbReference type="GO" id="GO:0016567">
    <property type="term" value="P:protein ubiquitination"/>
    <property type="evidence" value="ECO:0000318"/>
    <property type="project" value="GO_Central"/>
</dbReference>
<evidence type="ECO:0000256" key="2">
    <source>
        <dbReference type="ARBA" id="ARBA00004906"/>
    </source>
</evidence>
<evidence type="ECO:0000259" key="11">
    <source>
        <dbReference type="PROSITE" id="PS50089"/>
    </source>
</evidence>
<dbReference type="Gene3D" id="3.30.40.10">
    <property type="entry name" value="Zinc/RING finger domain, C3HC4 (zinc finger)"/>
    <property type="match status" value="1"/>
</dbReference>
<dbReference type="InterPro" id="IPR013083">
    <property type="entry name" value="Znf_RING/FYVE/PHD"/>
</dbReference>
<feature type="domain" description="RING-type" evidence="11">
    <location>
        <begin position="290"/>
        <end position="329"/>
    </location>
</feature>